<reference evidence="12" key="1">
    <citation type="submission" date="2022-11" db="UniProtKB">
        <authorList>
            <consortium name="WormBaseParasite"/>
        </authorList>
    </citation>
    <scope>IDENTIFICATION</scope>
</reference>
<keyword evidence="4" id="KW-0808">Transferase</keyword>
<feature type="domain" description="Protein kinase" evidence="10">
    <location>
        <begin position="1"/>
        <end position="226"/>
    </location>
</feature>
<protein>
    <recommendedName>
        <fullName evidence="2">non-specific serine/threonine protein kinase</fullName>
        <ecNumber evidence="2">2.7.11.1</ecNumber>
    </recommendedName>
</protein>
<dbReference type="GO" id="GO:0005524">
    <property type="term" value="F:ATP binding"/>
    <property type="evidence" value="ECO:0007669"/>
    <property type="project" value="UniProtKB-KW"/>
</dbReference>
<evidence type="ECO:0000256" key="1">
    <source>
        <dbReference type="ARBA" id="ARBA00010886"/>
    </source>
</evidence>
<evidence type="ECO:0000313" key="11">
    <source>
        <dbReference type="Proteomes" id="UP000887540"/>
    </source>
</evidence>
<evidence type="ECO:0000256" key="8">
    <source>
        <dbReference type="ARBA" id="ARBA00047899"/>
    </source>
</evidence>
<dbReference type="PROSITE" id="PS00108">
    <property type="entry name" value="PROTEIN_KINASE_ST"/>
    <property type="match status" value="1"/>
</dbReference>
<dbReference type="InterPro" id="IPR000719">
    <property type="entry name" value="Prot_kinase_dom"/>
</dbReference>
<dbReference type="PROSITE" id="PS50011">
    <property type="entry name" value="PROTEIN_KINASE_DOM"/>
    <property type="match status" value="1"/>
</dbReference>
<dbReference type="PANTHER" id="PTHR44899:SF3">
    <property type="entry name" value="SERINE_THREONINE-PROTEIN KINASE NEK1"/>
    <property type="match status" value="1"/>
</dbReference>
<dbReference type="Gene3D" id="1.10.510.10">
    <property type="entry name" value="Transferase(Phosphotransferase) domain 1"/>
    <property type="match status" value="1"/>
</dbReference>
<dbReference type="InterPro" id="IPR011009">
    <property type="entry name" value="Kinase-like_dom_sf"/>
</dbReference>
<dbReference type="Proteomes" id="UP000887540">
    <property type="component" value="Unplaced"/>
</dbReference>
<dbReference type="SMART" id="SM00220">
    <property type="entry name" value="S_TKc"/>
    <property type="match status" value="1"/>
</dbReference>
<evidence type="ECO:0000256" key="9">
    <source>
        <dbReference type="ARBA" id="ARBA00048679"/>
    </source>
</evidence>
<proteinExistence type="inferred from homology"/>
<dbReference type="EC" id="2.7.11.1" evidence="2"/>
<evidence type="ECO:0000256" key="5">
    <source>
        <dbReference type="ARBA" id="ARBA00022741"/>
    </source>
</evidence>
<dbReference type="SUPFAM" id="SSF56112">
    <property type="entry name" value="Protein kinase-like (PK-like)"/>
    <property type="match status" value="1"/>
</dbReference>
<dbReference type="GO" id="GO:0004674">
    <property type="term" value="F:protein serine/threonine kinase activity"/>
    <property type="evidence" value="ECO:0007669"/>
    <property type="project" value="UniProtKB-KW"/>
</dbReference>
<keyword evidence="6" id="KW-0418">Kinase</keyword>
<name>A0A914CMP9_9BILA</name>
<evidence type="ECO:0000256" key="6">
    <source>
        <dbReference type="ARBA" id="ARBA00022777"/>
    </source>
</evidence>
<keyword evidence="11" id="KW-1185">Reference proteome</keyword>
<comment type="catalytic activity">
    <reaction evidence="9">
        <text>L-seryl-[protein] + ATP = O-phospho-L-seryl-[protein] + ADP + H(+)</text>
        <dbReference type="Rhea" id="RHEA:17989"/>
        <dbReference type="Rhea" id="RHEA-COMP:9863"/>
        <dbReference type="Rhea" id="RHEA-COMP:11604"/>
        <dbReference type="ChEBI" id="CHEBI:15378"/>
        <dbReference type="ChEBI" id="CHEBI:29999"/>
        <dbReference type="ChEBI" id="CHEBI:30616"/>
        <dbReference type="ChEBI" id="CHEBI:83421"/>
        <dbReference type="ChEBI" id="CHEBI:456216"/>
        <dbReference type="EC" id="2.7.11.1"/>
    </reaction>
</comment>
<dbReference type="InterPro" id="IPR008271">
    <property type="entry name" value="Ser/Thr_kinase_AS"/>
</dbReference>
<organism evidence="11 12">
    <name type="scientific">Acrobeloides nanus</name>
    <dbReference type="NCBI Taxonomy" id="290746"/>
    <lineage>
        <taxon>Eukaryota</taxon>
        <taxon>Metazoa</taxon>
        <taxon>Ecdysozoa</taxon>
        <taxon>Nematoda</taxon>
        <taxon>Chromadorea</taxon>
        <taxon>Rhabditida</taxon>
        <taxon>Tylenchina</taxon>
        <taxon>Cephalobomorpha</taxon>
        <taxon>Cephaloboidea</taxon>
        <taxon>Cephalobidae</taxon>
        <taxon>Acrobeloides</taxon>
    </lineage>
</organism>
<comment type="similarity">
    <text evidence="1">Belongs to the protein kinase superfamily. NEK Ser/Thr protein kinase family. NIMA subfamily.</text>
</comment>
<evidence type="ECO:0000256" key="4">
    <source>
        <dbReference type="ARBA" id="ARBA00022679"/>
    </source>
</evidence>
<dbReference type="InterPro" id="IPR051131">
    <property type="entry name" value="NEK_Ser/Thr_kinase_NIMA"/>
</dbReference>
<dbReference type="WBParaSite" id="ACRNAN_scaffold12301.g27797.t1">
    <property type="protein sequence ID" value="ACRNAN_scaffold12301.g27797.t1"/>
    <property type="gene ID" value="ACRNAN_scaffold12301.g27797"/>
</dbReference>
<keyword evidence="5" id="KW-0547">Nucleotide-binding</keyword>
<keyword evidence="3" id="KW-0723">Serine/threonine-protein kinase</keyword>
<sequence length="276" mass="31104">MVPLDCRSQEEKNAIKSEADLLSKLAHPNIIALYDAFISDDCFHMVMQYAEGGTMEQLIKDQRGLPMSQDTVLYYFTQVTIALDYIHSKKILHRDLKTQNILLNRKRTIVKLGDFGISKQMLTTGRMLSTMIGTPNYLSPEICEGRKYDGKSDIWSLGCVLFELVELRRAFDGESFASIVRKITTGNHAGISKRVSPEMIELINAILSIREASRPNTKEILTHPLVLPKCIELHLDLGRIEAPMIPLCRRSSSIGNKETAQTLTGRYSTITTETLK</sequence>
<accession>A0A914CMP9</accession>
<dbReference type="AlphaFoldDB" id="A0A914CMP9"/>
<evidence type="ECO:0000256" key="7">
    <source>
        <dbReference type="ARBA" id="ARBA00022840"/>
    </source>
</evidence>
<evidence type="ECO:0000259" key="10">
    <source>
        <dbReference type="PROSITE" id="PS50011"/>
    </source>
</evidence>
<evidence type="ECO:0000313" key="12">
    <source>
        <dbReference type="WBParaSite" id="ACRNAN_scaffold12301.g27797.t1"/>
    </source>
</evidence>
<dbReference type="Pfam" id="PF00069">
    <property type="entry name" value="Pkinase"/>
    <property type="match status" value="1"/>
</dbReference>
<dbReference type="PANTHER" id="PTHR44899">
    <property type="entry name" value="CAMK FAMILY PROTEIN KINASE"/>
    <property type="match status" value="1"/>
</dbReference>
<comment type="catalytic activity">
    <reaction evidence="8">
        <text>L-threonyl-[protein] + ATP = O-phospho-L-threonyl-[protein] + ADP + H(+)</text>
        <dbReference type="Rhea" id="RHEA:46608"/>
        <dbReference type="Rhea" id="RHEA-COMP:11060"/>
        <dbReference type="Rhea" id="RHEA-COMP:11605"/>
        <dbReference type="ChEBI" id="CHEBI:15378"/>
        <dbReference type="ChEBI" id="CHEBI:30013"/>
        <dbReference type="ChEBI" id="CHEBI:30616"/>
        <dbReference type="ChEBI" id="CHEBI:61977"/>
        <dbReference type="ChEBI" id="CHEBI:456216"/>
        <dbReference type="EC" id="2.7.11.1"/>
    </reaction>
</comment>
<keyword evidence="7" id="KW-0067">ATP-binding</keyword>
<evidence type="ECO:0000256" key="3">
    <source>
        <dbReference type="ARBA" id="ARBA00022527"/>
    </source>
</evidence>
<evidence type="ECO:0000256" key="2">
    <source>
        <dbReference type="ARBA" id="ARBA00012513"/>
    </source>
</evidence>